<evidence type="ECO:0000313" key="2">
    <source>
        <dbReference type="Proteomes" id="UP000773064"/>
    </source>
</evidence>
<evidence type="ECO:0000313" key="1">
    <source>
        <dbReference type="EMBL" id="MBT1171839.1"/>
    </source>
</evidence>
<protein>
    <submittedName>
        <fullName evidence="1">Uncharacterized protein</fullName>
    </submittedName>
</protein>
<gene>
    <name evidence="1" type="ORF">JS528_00390</name>
</gene>
<name>A0ABS5ULQ8_9BIFI</name>
<reference evidence="1 2" key="1">
    <citation type="journal article" date="2021" name="Environ. Microbiol.">
        <title>Genetic insights into the dark matter of the mammalian gut microbiota through targeted genome reconstruction.</title>
        <authorList>
            <person name="Lugli G.A."/>
            <person name="Alessandri G."/>
            <person name="Milani C."/>
            <person name="Viappiani A."/>
            <person name="Fontana F."/>
            <person name="Tarracchini C."/>
            <person name="Mancabelli L."/>
            <person name="Argentini C."/>
            <person name="Ruiz L."/>
            <person name="Margolles A."/>
            <person name="van Sinderen D."/>
            <person name="Turroni F."/>
            <person name="Ventura M."/>
        </authorList>
    </citation>
    <scope>NUCLEOTIDE SEQUENCE [LARGE SCALE GENOMIC DNA]</scope>
    <source>
        <strain evidence="1 2">MA2</strain>
    </source>
</reference>
<organism evidence="1 2">
    <name type="scientific">Bifidobacterium santillanense</name>
    <dbReference type="NCBI Taxonomy" id="2809028"/>
    <lineage>
        <taxon>Bacteria</taxon>
        <taxon>Bacillati</taxon>
        <taxon>Actinomycetota</taxon>
        <taxon>Actinomycetes</taxon>
        <taxon>Bifidobacteriales</taxon>
        <taxon>Bifidobacteriaceae</taxon>
        <taxon>Bifidobacterium</taxon>
    </lineage>
</organism>
<keyword evidence="2" id="KW-1185">Reference proteome</keyword>
<proteinExistence type="predicted"/>
<sequence length="215" mass="24442">MGNQQNISGHPSENARLIHFRESVDLYDKFKTMLLDFNGSIPLGADTRIQDDPKVMKLALRAALLRKYWAKREELRLDRVIDALQQVLIDADLTESDYCRILSQIKVWFFSQYPEVQDGVKAVDHTGNEIEYEGSHDLVREDLYGLLLHGDYQKWLNASSSGSLSAIALGADVEGLEARIHTVNTILIKLFEEGQFEPDLERIVADTPSRRALKL</sequence>
<comment type="caution">
    <text evidence="1">The sequence shown here is derived from an EMBL/GenBank/DDBJ whole genome shotgun (WGS) entry which is preliminary data.</text>
</comment>
<dbReference type="EMBL" id="JAFEJS010000001">
    <property type="protein sequence ID" value="MBT1171839.1"/>
    <property type="molecule type" value="Genomic_DNA"/>
</dbReference>
<dbReference type="Proteomes" id="UP000773064">
    <property type="component" value="Unassembled WGS sequence"/>
</dbReference>
<dbReference type="RefSeq" id="WP_214357129.1">
    <property type="nucleotide sequence ID" value="NZ_JAFEJS010000001.1"/>
</dbReference>
<accession>A0ABS5ULQ8</accession>